<name>A0A919B0R7_9ACTN</name>
<evidence type="ECO:0000313" key="1">
    <source>
        <dbReference type="EMBL" id="GHF33209.1"/>
    </source>
</evidence>
<keyword evidence="2" id="KW-1185">Reference proteome</keyword>
<dbReference type="AlphaFoldDB" id="A0A919B0R7"/>
<dbReference type="EMBL" id="BNBD01000002">
    <property type="protein sequence ID" value="GHF33209.1"/>
    <property type="molecule type" value="Genomic_DNA"/>
</dbReference>
<proteinExistence type="predicted"/>
<sequence length="85" mass="8729">MSATAEPSAKLLGEVALIACGRREGKTRSCPSCERKAPALLSIARTGALDALAAAICGDNRSACRDCHAKAETIIGEKVRTLCAG</sequence>
<dbReference type="Proteomes" id="UP000638313">
    <property type="component" value="Unassembled WGS sequence"/>
</dbReference>
<protein>
    <submittedName>
        <fullName evidence="1">Uncharacterized protein</fullName>
    </submittedName>
</protein>
<dbReference type="RefSeq" id="WP_190128444.1">
    <property type="nucleotide sequence ID" value="NZ_BNBD01000002.1"/>
</dbReference>
<organism evidence="1 2">
    <name type="scientific">Streptomyces mashuensis</name>
    <dbReference type="NCBI Taxonomy" id="33904"/>
    <lineage>
        <taxon>Bacteria</taxon>
        <taxon>Bacillati</taxon>
        <taxon>Actinomycetota</taxon>
        <taxon>Actinomycetes</taxon>
        <taxon>Kitasatosporales</taxon>
        <taxon>Streptomycetaceae</taxon>
        <taxon>Streptomyces</taxon>
    </lineage>
</organism>
<comment type="caution">
    <text evidence="1">The sequence shown here is derived from an EMBL/GenBank/DDBJ whole genome shotgun (WGS) entry which is preliminary data.</text>
</comment>
<reference evidence="1" key="1">
    <citation type="journal article" date="2014" name="Int. J. Syst. Evol. Microbiol.">
        <title>Complete genome sequence of Corynebacterium casei LMG S-19264T (=DSM 44701T), isolated from a smear-ripened cheese.</title>
        <authorList>
            <consortium name="US DOE Joint Genome Institute (JGI-PGF)"/>
            <person name="Walter F."/>
            <person name="Albersmeier A."/>
            <person name="Kalinowski J."/>
            <person name="Ruckert C."/>
        </authorList>
    </citation>
    <scope>NUCLEOTIDE SEQUENCE</scope>
    <source>
        <strain evidence="1">JCM 4059</strain>
    </source>
</reference>
<reference evidence="1" key="2">
    <citation type="submission" date="2020-09" db="EMBL/GenBank/DDBJ databases">
        <authorList>
            <person name="Sun Q."/>
            <person name="Ohkuma M."/>
        </authorList>
    </citation>
    <scope>NUCLEOTIDE SEQUENCE</scope>
    <source>
        <strain evidence="1">JCM 4059</strain>
    </source>
</reference>
<accession>A0A919B0R7</accession>
<gene>
    <name evidence="1" type="ORF">GCM10010218_12880</name>
</gene>
<evidence type="ECO:0000313" key="2">
    <source>
        <dbReference type="Proteomes" id="UP000638313"/>
    </source>
</evidence>